<evidence type="ECO:0000256" key="2">
    <source>
        <dbReference type="SAM" id="MobiDB-lite"/>
    </source>
</evidence>
<accession>A0A8K0JHE1</accession>
<comment type="caution">
    <text evidence="3">The sequence shown here is derived from an EMBL/GenBank/DDBJ whole genome shotgun (WGS) entry which is preliminary data.</text>
</comment>
<evidence type="ECO:0000256" key="1">
    <source>
        <dbReference type="SAM" id="Coils"/>
    </source>
</evidence>
<name>A0A8K0JHE1_9TREE</name>
<keyword evidence="4" id="KW-1185">Reference proteome</keyword>
<proteinExistence type="predicted"/>
<feature type="compositionally biased region" description="Polar residues" evidence="2">
    <location>
        <begin position="210"/>
        <end position="219"/>
    </location>
</feature>
<organism evidence="3 4">
    <name type="scientific">Filobasidium floriforme</name>
    <dbReference type="NCBI Taxonomy" id="5210"/>
    <lineage>
        <taxon>Eukaryota</taxon>
        <taxon>Fungi</taxon>
        <taxon>Dikarya</taxon>
        <taxon>Basidiomycota</taxon>
        <taxon>Agaricomycotina</taxon>
        <taxon>Tremellomycetes</taxon>
        <taxon>Filobasidiales</taxon>
        <taxon>Filobasidiaceae</taxon>
        <taxon>Filobasidium</taxon>
    </lineage>
</organism>
<feature type="coiled-coil region" evidence="1">
    <location>
        <begin position="45"/>
        <end position="86"/>
    </location>
</feature>
<evidence type="ECO:0000313" key="3">
    <source>
        <dbReference type="EMBL" id="KAG7530300.1"/>
    </source>
</evidence>
<protein>
    <submittedName>
        <fullName evidence="3">Uncharacterized protein</fullName>
    </submittedName>
</protein>
<sequence length="219" mass="24512">MEHTAYQALQWDFPDVLPPTDLAPIPSESSTSYLRAAHRQHQIALQNAQKRTRTARDKLDHAQMRLKRLRREKEGLQGKRTRMARQAGSLEDQVNAINPAILQREVDETTIENLPSKDDPTRSHLILLARLEQEIEAVQTKESSLKDLGNQLSGLKTSITEIRHKSIIVDGGLGELDKVAQQVRLLLEDPVLTPVVDTGSDAEKEEDEGQASQMTTDAV</sequence>
<keyword evidence="1" id="KW-0175">Coiled coil</keyword>
<feature type="region of interest" description="Disordered" evidence="2">
    <location>
        <begin position="195"/>
        <end position="219"/>
    </location>
</feature>
<gene>
    <name evidence="3" type="ORF">FFLO_05133</name>
</gene>
<evidence type="ECO:0000313" key="4">
    <source>
        <dbReference type="Proteomes" id="UP000812966"/>
    </source>
</evidence>
<dbReference type="EMBL" id="JABELV010000122">
    <property type="protein sequence ID" value="KAG7530300.1"/>
    <property type="molecule type" value="Genomic_DNA"/>
</dbReference>
<reference evidence="3" key="1">
    <citation type="submission" date="2020-04" db="EMBL/GenBank/DDBJ databases">
        <title>Analysis of mating type loci in Filobasidium floriforme.</title>
        <authorList>
            <person name="Nowrousian M."/>
        </authorList>
    </citation>
    <scope>NUCLEOTIDE SEQUENCE</scope>
    <source>
        <strain evidence="3">CBS 6242</strain>
    </source>
</reference>
<dbReference type="Proteomes" id="UP000812966">
    <property type="component" value="Unassembled WGS sequence"/>
</dbReference>
<dbReference type="AlphaFoldDB" id="A0A8K0JHE1"/>